<sequence>MEEHSNLLVSTSTDLSHCDHHQAIKEINEAHELTRQLRALLLPSLTAGSLAELAREILDNITKSCSLTVFLLQSGGHDHQASKQLNGQGGRRPMLDGRKRRKSQNEWSIVTSVPYEDGHQWTKYGQKRINSAKYPRSYHRCIYHKDQDCPATKTVQKVDNDADPPEFIVVYNMQHRCRSSDSHIPFVMESAEASLVKKNQSRADTPSNGDPQMTHLLLSDEISNVPLTPEQWNLDNDLDSVMSFFEFADEDPFYKLWM</sequence>
<dbReference type="Proteomes" id="UP001222027">
    <property type="component" value="Unassembled WGS sequence"/>
</dbReference>
<proteinExistence type="predicted"/>
<dbReference type="SUPFAM" id="SSF118290">
    <property type="entry name" value="WRKY DNA-binding domain"/>
    <property type="match status" value="1"/>
</dbReference>
<keyword evidence="9" id="KW-1185">Reference proteome</keyword>
<dbReference type="InterPro" id="IPR003657">
    <property type="entry name" value="WRKY_dom"/>
</dbReference>
<dbReference type="SMART" id="SM00774">
    <property type="entry name" value="WRKY"/>
    <property type="match status" value="1"/>
</dbReference>
<keyword evidence="2" id="KW-0805">Transcription regulation</keyword>
<dbReference type="GO" id="GO:0043565">
    <property type="term" value="F:sequence-specific DNA binding"/>
    <property type="evidence" value="ECO:0007669"/>
    <property type="project" value="InterPro"/>
</dbReference>
<dbReference type="InterPro" id="IPR044810">
    <property type="entry name" value="WRKY_plant"/>
</dbReference>
<keyword evidence="4" id="KW-0804">Transcription</keyword>
<evidence type="ECO:0000313" key="8">
    <source>
        <dbReference type="EMBL" id="KAJ8483854.1"/>
    </source>
</evidence>
<feature type="region of interest" description="Disordered" evidence="6">
    <location>
        <begin position="79"/>
        <end position="103"/>
    </location>
</feature>
<evidence type="ECO:0000256" key="5">
    <source>
        <dbReference type="ARBA" id="ARBA00023242"/>
    </source>
</evidence>
<evidence type="ECO:0000256" key="4">
    <source>
        <dbReference type="ARBA" id="ARBA00023163"/>
    </source>
</evidence>
<dbReference type="Gene3D" id="2.20.25.80">
    <property type="entry name" value="WRKY domain"/>
    <property type="match status" value="1"/>
</dbReference>
<dbReference type="EMBL" id="JAQQAF010000005">
    <property type="protein sequence ID" value="KAJ8483854.1"/>
    <property type="molecule type" value="Genomic_DNA"/>
</dbReference>
<name>A0AAV8QZJ5_ENSVE</name>
<comment type="caution">
    <text evidence="8">The sequence shown here is derived from an EMBL/GenBank/DDBJ whole genome shotgun (WGS) entry which is preliminary data.</text>
</comment>
<gene>
    <name evidence="8" type="ORF">OPV22_016339</name>
</gene>
<accession>A0AAV8QZJ5</accession>
<feature type="domain" description="WRKY" evidence="7">
    <location>
        <begin position="116"/>
        <end position="180"/>
    </location>
</feature>
<reference evidence="8 9" key="1">
    <citation type="submission" date="2022-12" db="EMBL/GenBank/DDBJ databases">
        <title>Chromosome-scale assembly of the Ensete ventricosum genome.</title>
        <authorList>
            <person name="Dussert Y."/>
            <person name="Stocks J."/>
            <person name="Wendawek A."/>
            <person name="Woldeyes F."/>
            <person name="Nichols R.A."/>
            <person name="Borrell J.S."/>
        </authorList>
    </citation>
    <scope>NUCLEOTIDE SEQUENCE [LARGE SCALE GENOMIC DNA]</scope>
    <source>
        <strain evidence="9">cv. Maze</strain>
        <tissue evidence="8">Seeds</tissue>
    </source>
</reference>
<dbReference type="Pfam" id="PF03106">
    <property type="entry name" value="WRKY"/>
    <property type="match status" value="1"/>
</dbReference>
<dbReference type="AlphaFoldDB" id="A0AAV8QZJ5"/>
<dbReference type="PROSITE" id="PS50811">
    <property type="entry name" value="WRKY"/>
    <property type="match status" value="1"/>
</dbReference>
<evidence type="ECO:0000256" key="6">
    <source>
        <dbReference type="SAM" id="MobiDB-lite"/>
    </source>
</evidence>
<keyword evidence="5" id="KW-0539">Nucleus</keyword>
<organism evidence="8 9">
    <name type="scientific">Ensete ventricosum</name>
    <name type="common">Abyssinian banana</name>
    <name type="synonym">Musa ensete</name>
    <dbReference type="NCBI Taxonomy" id="4639"/>
    <lineage>
        <taxon>Eukaryota</taxon>
        <taxon>Viridiplantae</taxon>
        <taxon>Streptophyta</taxon>
        <taxon>Embryophyta</taxon>
        <taxon>Tracheophyta</taxon>
        <taxon>Spermatophyta</taxon>
        <taxon>Magnoliopsida</taxon>
        <taxon>Liliopsida</taxon>
        <taxon>Zingiberales</taxon>
        <taxon>Musaceae</taxon>
        <taxon>Ensete</taxon>
    </lineage>
</organism>
<comment type="subcellular location">
    <subcellularLocation>
        <location evidence="1">Nucleus</location>
    </subcellularLocation>
</comment>
<protein>
    <recommendedName>
        <fullName evidence="7">WRKY domain-containing protein</fullName>
    </recommendedName>
</protein>
<evidence type="ECO:0000313" key="9">
    <source>
        <dbReference type="Proteomes" id="UP001222027"/>
    </source>
</evidence>
<dbReference type="GO" id="GO:0005634">
    <property type="term" value="C:nucleus"/>
    <property type="evidence" value="ECO:0007669"/>
    <property type="project" value="UniProtKB-SubCell"/>
</dbReference>
<evidence type="ECO:0000256" key="2">
    <source>
        <dbReference type="ARBA" id="ARBA00023015"/>
    </source>
</evidence>
<dbReference type="GO" id="GO:0003700">
    <property type="term" value="F:DNA-binding transcription factor activity"/>
    <property type="evidence" value="ECO:0007669"/>
    <property type="project" value="InterPro"/>
</dbReference>
<evidence type="ECO:0000256" key="1">
    <source>
        <dbReference type="ARBA" id="ARBA00004123"/>
    </source>
</evidence>
<evidence type="ECO:0000259" key="7">
    <source>
        <dbReference type="PROSITE" id="PS50811"/>
    </source>
</evidence>
<evidence type="ECO:0000256" key="3">
    <source>
        <dbReference type="ARBA" id="ARBA00023125"/>
    </source>
</evidence>
<dbReference type="InterPro" id="IPR036576">
    <property type="entry name" value="WRKY_dom_sf"/>
</dbReference>
<keyword evidence="3" id="KW-0238">DNA-binding</keyword>
<dbReference type="PANTHER" id="PTHR31282">
    <property type="entry name" value="WRKY TRANSCRIPTION FACTOR 21-RELATED"/>
    <property type="match status" value="1"/>
</dbReference>